<dbReference type="FunFam" id="1.10.10.10:FF:000349">
    <property type="entry name" value="Heat shock transcription factor, Y-linked"/>
    <property type="match status" value="1"/>
</dbReference>
<dbReference type="InterPro" id="IPR000232">
    <property type="entry name" value="HSF_DNA-bd"/>
</dbReference>
<comment type="similarity">
    <text evidence="2">Belongs to the HSF family.</text>
</comment>
<feature type="non-terminal residue" evidence="8">
    <location>
        <position position="120"/>
    </location>
</feature>
<dbReference type="InterPro" id="IPR036388">
    <property type="entry name" value="WH-like_DNA-bd_sf"/>
</dbReference>
<organism evidence="8 9">
    <name type="scientific">Nyctibius bracteatus</name>
    <name type="common">Rufous potoo</name>
    <dbReference type="NCBI Taxonomy" id="48426"/>
    <lineage>
        <taxon>Eukaryota</taxon>
        <taxon>Metazoa</taxon>
        <taxon>Chordata</taxon>
        <taxon>Craniata</taxon>
        <taxon>Vertebrata</taxon>
        <taxon>Euteleostomi</taxon>
        <taxon>Archelosauria</taxon>
        <taxon>Archosauria</taxon>
        <taxon>Dinosauria</taxon>
        <taxon>Saurischia</taxon>
        <taxon>Theropoda</taxon>
        <taxon>Coelurosauria</taxon>
        <taxon>Aves</taxon>
        <taxon>Neognathae</taxon>
        <taxon>Neoaves</taxon>
        <taxon>Strisores</taxon>
        <taxon>Caprimulgiformes</taxon>
        <taxon>Nyctibiidae</taxon>
        <taxon>Nyctibius</taxon>
    </lineage>
</organism>
<dbReference type="Gene3D" id="1.10.10.10">
    <property type="entry name" value="Winged helix-like DNA-binding domain superfamily/Winged helix DNA-binding domain"/>
    <property type="match status" value="1"/>
</dbReference>
<reference evidence="8 9" key="1">
    <citation type="submission" date="2019-09" db="EMBL/GenBank/DDBJ databases">
        <title>Bird 10,000 Genomes (B10K) Project - Family phase.</title>
        <authorList>
            <person name="Zhang G."/>
        </authorList>
    </citation>
    <scope>NUCLEOTIDE SEQUENCE [LARGE SCALE GENOMIC DNA]</scope>
    <source>
        <strain evidence="8">B10K-CU-031-10</strain>
        <tissue evidence="8">Muscle</tissue>
    </source>
</reference>
<evidence type="ECO:0000259" key="7">
    <source>
        <dbReference type="Pfam" id="PF00447"/>
    </source>
</evidence>
<evidence type="ECO:0000256" key="2">
    <source>
        <dbReference type="ARBA" id="ARBA00006403"/>
    </source>
</evidence>
<dbReference type="EMBL" id="VWZB01000331">
    <property type="protein sequence ID" value="NXF35016.1"/>
    <property type="molecule type" value="Genomic_DNA"/>
</dbReference>
<evidence type="ECO:0000256" key="3">
    <source>
        <dbReference type="ARBA" id="ARBA00023015"/>
    </source>
</evidence>
<dbReference type="Proteomes" id="UP000538472">
    <property type="component" value="Unassembled WGS sequence"/>
</dbReference>
<evidence type="ECO:0000256" key="6">
    <source>
        <dbReference type="ARBA" id="ARBA00023242"/>
    </source>
</evidence>
<dbReference type="GO" id="GO:0003700">
    <property type="term" value="F:DNA-binding transcription factor activity"/>
    <property type="evidence" value="ECO:0007669"/>
    <property type="project" value="InterPro"/>
</dbReference>
<keyword evidence="3" id="KW-0805">Transcription regulation</keyword>
<keyword evidence="5" id="KW-0804">Transcription</keyword>
<evidence type="ECO:0000256" key="5">
    <source>
        <dbReference type="ARBA" id="ARBA00023163"/>
    </source>
</evidence>
<keyword evidence="9" id="KW-1185">Reference proteome</keyword>
<protein>
    <submittedName>
        <fullName evidence="8">HSFY1 protein</fullName>
    </submittedName>
</protein>
<evidence type="ECO:0000256" key="4">
    <source>
        <dbReference type="ARBA" id="ARBA00023125"/>
    </source>
</evidence>
<dbReference type="GO" id="GO:0043565">
    <property type="term" value="F:sequence-specific DNA binding"/>
    <property type="evidence" value="ECO:0007669"/>
    <property type="project" value="InterPro"/>
</dbReference>
<proteinExistence type="inferred from homology"/>
<keyword evidence="4" id="KW-0238">DNA-binding</keyword>
<dbReference type="GO" id="GO:0005634">
    <property type="term" value="C:nucleus"/>
    <property type="evidence" value="ECO:0007669"/>
    <property type="project" value="UniProtKB-SubCell"/>
</dbReference>
<dbReference type="InterPro" id="IPR036390">
    <property type="entry name" value="WH_DNA-bd_sf"/>
</dbReference>
<comment type="subcellular location">
    <subcellularLocation>
        <location evidence="1">Nucleus</location>
    </subcellularLocation>
</comment>
<evidence type="ECO:0000313" key="9">
    <source>
        <dbReference type="Proteomes" id="UP000538472"/>
    </source>
</evidence>
<sequence length="120" mass="13649">FSACSFLKKLQRIIGSRCFKSVWWGDDGYCVVIAEKLFRKEVLGRRGHLKIFQTESMRGFIQLLKLHGFCKMEGDSSISISIKKLQALAAAGSAMGKLLFYHNPCFRRDCPNLLGTCLRR</sequence>
<accession>A0A7K8SZQ1</accession>
<gene>
    <name evidence="8" type="primary">Hsfy1_3</name>
    <name evidence="8" type="ORF">NYCBRA_R05022</name>
</gene>
<name>A0A7K8SZQ1_9AVES</name>
<feature type="non-terminal residue" evidence="8">
    <location>
        <position position="1"/>
    </location>
</feature>
<feature type="domain" description="HSF-type DNA-binding" evidence="7">
    <location>
        <begin position="6"/>
        <end position="118"/>
    </location>
</feature>
<dbReference type="AlphaFoldDB" id="A0A7K8SZQ1"/>
<keyword evidence="6" id="KW-0539">Nucleus</keyword>
<evidence type="ECO:0000256" key="1">
    <source>
        <dbReference type="ARBA" id="ARBA00004123"/>
    </source>
</evidence>
<dbReference type="Pfam" id="PF00447">
    <property type="entry name" value="HSF_DNA-bind"/>
    <property type="match status" value="1"/>
</dbReference>
<comment type="caution">
    <text evidence="8">The sequence shown here is derived from an EMBL/GenBank/DDBJ whole genome shotgun (WGS) entry which is preliminary data.</text>
</comment>
<evidence type="ECO:0000313" key="8">
    <source>
        <dbReference type="EMBL" id="NXF35016.1"/>
    </source>
</evidence>
<dbReference type="SUPFAM" id="SSF46785">
    <property type="entry name" value="Winged helix' DNA-binding domain"/>
    <property type="match status" value="1"/>
</dbReference>